<organism evidence="1">
    <name type="scientific">viral metagenome</name>
    <dbReference type="NCBI Taxonomy" id="1070528"/>
    <lineage>
        <taxon>unclassified sequences</taxon>
        <taxon>metagenomes</taxon>
        <taxon>organismal metagenomes</taxon>
    </lineage>
</organism>
<accession>A0A6C0L175</accession>
<reference evidence="1" key="1">
    <citation type="journal article" date="2020" name="Nature">
        <title>Giant virus diversity and host interactions through global metagenomics.</title>
        <authorList>
            <person name="Schulz F."/>
            <person name="Roux S."/>
            <person name="Paez-Espino D."/>
            <person name="Jungbluth S."/>
            <person name="Walsh D.A."/>
            <person name="Denef V.J."/>
            <person name="McMahon K.D."/>
            <person name="Konstantinidis K.T."/>
            <person name="Eloe-Fadrosh E.A."/>
            <person name="Kyrpides N.C."/>
            <person name="Woyke T."/>
        </authorList>
    </citation>
    <scope>NUCLEOTIDE SEQUENCE</scope>
    <source>
        <strain evidence="1">GVMAG-S-ERX555907-94</strain>
    </source>
</reference>
<dbReference type="SUPFAM" id="SSF52540">
    <property type="entry name" value="P-loop containing nucleoside triphosphate hydrolases"/>
    <property type="match status" value="1"/>
</dbReference>
<dbReference type="GO" id="GO:0003677">
    <property type="term" value="F:DNA binding"/>
    <property type="evidence" value="ECO:0007669"/>
    <property type="project" value="InterPro"/>
</dbReference>
<dbReference type="InterPro" id="IPR027417">
    <property type="entry name" value="P-loop_NTPase"/>
</dbReference>
<evidence type="ECO:0000313" key="1">
    <source>
        <dbReference type="EMBL" id="QHU23313.1"/>
    </source>
</evidence>
<dbReference type="AlphaFoldDB" id="A0A6C0L175"/>
<dbReference type="EMBL" id="MN741027">
    <property type="protein sequence ID" value="QHU23313.1"/>
    <property type="molecule type" value="Genomic_DNA"/>
</dbReference>
<name>A0A6C0L175_9ZZZZ</name>
<dbReference type="Gene3D" id="3.40.50.300">
    <property type="entry name" value="P-loop containing nucleotide triphosphate hydrolases"/>
    <property type="match status" value="1"/>
</dbReference>
<proteinExistence type="predicted"/>
<protein>
    <submittedName>
        <fullName evidence="1">Uncharacterized protein</fullName>
    </submittedName>
</protein>
<dbReference type="InterPro" id="IPR008921">
    <property type="entry name" value="DNA_pol3_clamp-load_cplx_C"/>
</dbReference>
<dbReference type="Gene3D" id="1.20.272.10">
    <property type="match status" value="1"/>
</dbReference>
<sequence length="411" mass="49738">MEKEELYEYILNVSHQKDKITQWVQHDYLNCPLVICGQKGTFKSSIARFILKERTLLTVDIQFCKQKLPFQDYIEESLYKKSISMMFQKNSNVYKALIIDDITYILQHDKALFKSIMNFAKQKNNHPIIYIINSNDNKQIRSLYQKSCKLYLNYTLEQEKYIIYNFILGKDQHITEQQINTLIYKSYHNFNSILTNLQFHQNDMKNLLEYDKTEYEITDYTKNILHSSIDDIYKKSYSDYTIISLNILDNFSKWLSKEKKLSQKEKHLIIEEIYYLNCIGDYYSTFIHSNNNWNLYENIITYSIMSPVLLLRLSHVKVGDVQYTSYISKSIIYTHTHKLLNNYNQNHNLLSCFYYCFYMYFTTTEKQKYKSILMNFIQQYSMDKKIIEKFYKIYNKFYLLESKHRLKLFFG</sequence>
<dbReference type="GO" id="GO:0006260">
    <property type="term" value="P:DNA replication"/>
    <property type="evidence" value="ECO:0007669"/>
    <property type="project" value="InterPro"/>
</dbReference>
<dbReference type="SUPFAM" id="SSF48019">
    <property type="entry name" value="post-AAA+ oligomerization domain-like"/>
    <property type="match status" value="1"/>
</dbReference>